<organism evidence="5 6">
    <name type="scientific">Neohortaea acidophila</name>
    <dbReference type="NCBI Taxonomy" id="245834"/>
    <lineage>
        <taxon>Eukaryota</taxon>
        <taxon>Fungi</taxon>
        <taxon>Dikarya</taxon>
        <taxon>Ascomycota</taxon>
        <taxon>Pezizomycotina</taxon>
        <taxon>Dothideomycetes</taxon>
        <taxon>Dothideomycetidae</taxon>
        <taxon>Mycosphaerellales</taxon>
        <taxon>Teratosphaeriaceae</taxon>
        <taxon>Neohortaea</taxon>
    </lineage>
</organism>
<dbReference type="Gene3D" id="3.40.309.10">
    <property type="entry name" value="Aldehyde Dehydrogenase, Chain A, domain 2"/>
    <property type="match status" value="1"/>
</dbReference>
<dbReference type="FunFam" id="3.40.605.10:FF:000023">
    <property type="entry name" value="Succinate-semialdehyde dehydrogenase (Eurofung)"/>
    <property type="match status" value="1"/>
</dbReference>
<feature type="domain" description="Aldehyde dehydrogenase" evidence="4">
    <location>
        <begin position="67"/>
        <end position="533"/>
    </location>
</feature>
<dbReference type="GO" id="GO:0005737">
    <property type="term" value="C:cytoplasm"/>
    <property type="evidence" value="ECO:0007669"/>
    <property type="project" value="TreeGrafter"/>
</dbReference>
<dbReference type="AlphaFoldDB" id="A0A6A6PYV7"/>
<dbReference type="InterPro" id="IPR015590">
    <property type="entry name" value="Aldehyde_DH_dom"/>
</dbReference>
<dbReference type="FunFam" id="3.40.309.10:FF:000004">
    <property type="entry name" value="Succinate-semialdehyde dehydrogenase I"/>
    <property type="match status" value="1"/>
</dbReference>
<proteinExistence type="inferred from homology"/>
<dbReference type="Gene3D" id="3.40.605.10">
    <property type="entry name" value="Aldehyde Dehydrogenase, Chain A, domain 1"/>
    <property type="match status" value="1"/>
</dbReference>
<dbReference type="GO" id="GO:0009450">
    <property type="term" value="P:gamma-aminobutyric acid catabolic process"/>
    <property type="evidence" value="ECO:0007669"/>
    <property type="project" value="TreeGrafter"/>
</dbReference>
<name>A0A6A6PYV7_9PEZI</name>
<dbReference type="RefSeq" id="XP_033591751.1">
    <property type="nucleotide sequence ID" value="XM_033732937.1"/>
</dbReference>
<protein>
    <submittedName>
        <fullName evidence="5">Aldehyde/histidinol dehydrogenase</fullName>
    </submittedName>
</protein>
<comment type="similarity">
    <text evidence="2">Belongs to the aldehyde dehydrogenase family.</text>
</comment>
<gene>
    <name evidence="5" type="ORF">BDY17DRAFT_293068</name>
</gene>
<evidence type="ECO:0000259" key="4">
    <source>
        <dbReference type="Pfam" id="PF00171"/>
    </source>
</evidence>
<dbReference type="EMBL" id="MU001633">
    <property type="protein sequence ID" value="KAF2485182.1"/>
    <property type="molecule type" value="Genomic_DNA"/>
</dbReference>
<evidence type="ECO:0000256" key="1">
    <source>
        <dbReference type="ARBA" id="ARBA00005176"/>
    </source>
</evidence>
<dbReference type="GeneID" id="54473939"/>
<evidence type="ECO:0000313" key="5">
    <source>
        <dbReference type="EMBL" id="KAF2485182.1"/>
    </source>
</evidence>
<dbReference type="Pfam" id="PF00171">
    <property type="entry name" value="Aldedh"/>
    <property type="match status" value="1"/>
</dbReference>
<dbReference type="PANTHER" id="PTHR43353">
    <property type="entry name" value="SUCCINATE-SEMIALDEHYDE DEHYDROGENASE, MITOCHONDRIAL"/>
    <property type="match status" value="1"/>
</dbReference>
<evidence type="ECO:0000256" key="2">
    <source>
        <dbReference type="ARBA" id="ARBA00009986"/>
    </source>
</evidence>
<dbReference type="CDD" id="cd07103">
    <property type="entry name" value="ALDH_F5_SSADH_GabD"/>
    <property type="match status" value="1"/>
</dbReference>
<comment type="pathway">
    <text evidence="1">Amino-acid degradation; 4-aminobutanoate degradation.</text>
</comment>
<keyword evidence="3" id="KW-0560">Oxidoreductase</keyword>
<evidence type="ECO:0000313" key="6">
    <source>
        <dbReference type="Proteomes" id="UP000799767"/>
    </source>
</evidence>
<dbReference type="InterPro" id="IPR050740">
    <property type="entry name" value="Aldehyde_DH_Superfamily"/>
</dbReference>
<dbReference type="OrthoDB" id="310895at2759"/>
<dbReference type="InterPro" id="IPR016161">
    <property type="entry name" value="Ald_DH/histidinol_DH"/>
</dbReference>
<accession>A0A6A6PYV7</accession>
<reference evidence="5" key="1">
    <citation type="journal article" date="2020" name="Stud. Mycol.">
        <title>101 Dothideomycetes genomes: a test case for predicting lifestyles and emergence of pathogens.</title>
        <authorList>
            <person name="Haridas S."/>
            <person name="Albert R."/>
            <person name="Binder M."/>
            <person name="Bloem J."/>
            <person name="Labutti K."/>
            <person name="Salamov A."/>
            <person name="Andreopoulos B."/>
            <person name="Baker S."/>
            <person name="Barry K."/>
            <person name="Bills G."/>
            <person name="Bluhm B."/>
            <person name="Cannon C."/>
            <person name="Castanera R."/>
            <person name="Culley D."/>
            <person name="Daum C."/>
            <person name="Ezra D."/>
            <person name="Gonzalez J."/>
            <person name="Henrissat B."/>
            <person name="Kuo A."/>
            <person name="Liang C."/>
            <person name="Lipzen A."/>
            <person name="Lutzoni F."/>
            <person name="Magnuson J."/>
            <person name="Mondo S."/>
            <person name="Nolan M."/>
            <person name="Ohm R."/>
            <person name="Pangilinan J."/>
            <person name="Park H.-J."/>
            <person name="Ramirez L."/>
            <person name="Alfaro M."/>
            <person name="Sun H."/>
            <person name="Tritt A."/>
            <person name="Yoshinaga Y."/>
            <person name="Zwiers L.-H."/>
            <person name="Turgeon B."/>
            <person name="Goodwin S."/>
            <person name="Spatafora J."/>
            <person name="Crous P."/>
            <person name="Grigoriev I."/>
        </authorList>
    </citation>
    <scope>NUCLEOTIDE SEQUENCE</scope>
    <source>
        <strain evidence="5">CBS 113389</strain>
    </source>
</reference>
<sequence length="542" mass="59745">MKRICFLPYTTRLFFVRERTWQPINLARQSKRQKTSDSRSITMAPNLPFKLNNPEVWRDQASVGGEWVEAKSGKRFDVYDPGNGKVWATAPDCGPEDTDAACKASHEAFQSFRKTTPKQRAQWLLKWDQLIRDNRDDLANIVTHECGKPLFESQGELDYALGFTWWFAGEAERVFGTVQQPSAPGRRVFTIKQPIGVAVALVPWNFPIAMILRKAGAALAAGCTMIVKPSPETPFSVLSLAYLAEKAGFPKGVFSVLPTSLDNTPPLSESLCRHPLVKKVTFTGSTRVGKLVAKHCSDGLKKVTLELGGNCPFLVFDDADLDQAATQLMALKWRHAGQACITANRVYVQKGVYDKFAQILLEKTRALKIGHGATEGTTLGPVTTPRSLDKADAQVEDAKKLGGKIILGGKKLHGTSGYDGYFYEPTLITGAKKEMLIAREETFAPVMALFEFDTEEEVVQRANDTSMGLASYFFTKNIDRTWRLLENLEAGMIGMNTGNSSAAETPFGGIKESGYGKESGKEVAINEYCITKTGTLTLADHY</sequence>
<dbReference type="Proteomes" id="UP000799767">
    <property type="component" value="Unassembled WGS sequence"/>
</dbReference>
<dbReference type="SUPFAM" id="SSF53720">
    <property type="entry name" value="ALDH-like"/>
    <property type="match status" value="1"/>
</dbReference>
<dbReference type="PANTHER" id="PTHR43353:SF7">
    <property type="entry name" value="SUCCINATE SEMIALDEHYDE DEHYDROGENASE (EUROFUNG)"/>
    <property type="match status" value="1"/>
</dbReference>
<dbReference type="GO" id="GO:0004777">
    <property type="term" value="F:succinate-semialdehyde dehydrogenase (NAD+) activity"/>
    <property type="evidence" value="ECO:0007669"/>
    <property type="project" value="TreeGrafter"/>
</dbReference>
<dbReference type="InterPro" id="IPR016163">
    <property type="entry name" value="Ald_DH_C"/>
</dbReference>
<evidence type="ECO:0000256" key="3">
    <source>
        <dbReference type="ARBA" id="ARBA00023002"/>
    </source>
</evidence>
<keyword evidence="6" id="KW-1185">Reference proteome</keyword>
<dbReference type="InterPro" id="IPR016162">
    <property type="entry name" value="Ald_DH_N"/>
</dbReference>